<sequence length="65" mass="7336">MMIYNQTTIAAVLIDDKATLKRFSKTNDSVILQAENPSMTDWPRIYTSGNIRVLGKLVGVYSKKE</sequence>
<keyword evidence="3" id="KW-1185">Reference proteome</keyword>
<dbReference type="EMBL" id="JABDSR010000008">
    <property type="protein sequence ID" value="NMW85451.1"/>
    <property type="molecule type" value="Genomic_DNA"/>
</dbReference>
<accession>A0A848RI33</accession>
<evidence type="ECO:0000313" key="3">
    <source>
        <dbReference type="Proteomes" id="UP000568273"/>
    </source>
</evidence>
<proteinExistence type="predicted"/>
<name>A0A848RI33_9FIRM</name>
<feature type="domain" description="Peptidase S24/S26A/S26B/S26C" evidence="1">
    <location>
        <begin position="8"/>
        <end position="58"/>
    </location>
</feature>
<evidence type="ECO:0000313" key="2">
    <source>
        <dbReference type="EMBL" id="NMW85451.1"/>
    </source>
</evidence>
<dbReference type="InterPro" id="IPR015927">
    <property type="entry name" value="Peptidase_S24_S26A/B/C"/>
</dbReference>
<dbReference type="Proteomes" id="UP000568273">
    <property type="component" value="Unassembled WGS sequence"/>
</dbReference>
<evidence type="ECO:0000259" key="1">
    <source>
        <dbReference type="Pfam" id="PF00717"/>
    </source>
</evidence>
<dbReference type="InterPro" id="IPR036286">
    <property type="entry name" value="LexA/Signal_pep-like_sf"/>
</dbReference>
<protein>
    <recommendedName>
        <fullName evidence="1">Peptidase S24/S26A/S26B/S26C domain-containing protein</fullName>
    </recommendedName>
</protein>
<dbReference type="AlphaFoldDB" id="A0A848RI33"/>
<gene>
    <name evidence="2" type="ORF">HKO22_06865</name>
</gene>
<dbReference type="SUPFAM" id="SSF51306">
    <property type="entry name" value="LexA/Signal peptidase"/>
    <property type="match status" value="1"/>
</dbReference>
<dbReference type="RefSeq" id="WP_169969480.1">
    <property type="nucleotide sequence ID" value="NZ_JABDSR010000008.1"/>
</dbReference>
<organism evidence="2 3">
    <name type="scientific">Peptoniphilus faecalis</name>
    <dbReference type="NCBI Taxonomy" id="2731255"/>
    <lineage>
        <taxon>Bacteria</taxon>
        <taxon>Bacillati</taxon>
        <taxon>Bacillota</taxon>
        <taxon>Tissierellia</taxon>
        <taxon>Tissierellales</taxon>
        <taxon>Peptoniphilaceae</taxon>
        <taxon>Peptoniphilus</taxon>
    </lineage>
</organism>
<dbReference type="Pfam" id="PF00717">
    <property type="entry name" value="Peptidase_S24"/>
    <property type="match status" value="1"/>
</dbReference>
<dbReference type="Gene3D" id="2.10.109.10">
    <property type="entry name" value="Umud Fragment, subunit A"/>
    <property type="match status" value="1"/>
</dbReference>
<comment type="caution">
    <text evidence="2">The sequence shown here is derived from an EMBL/GenBank/DDBJ whole genome shotgun (WGS) entry which is preliminary data.</text>
</comment>
<reference evidence="2" key="1">
    <citation type="submission" date="2020-04" db="EMBL/GenBank/DDBJ databases">
        <title>Peptoniphilus sp. nov. isolated from swine feces.</title>
        <authorList>
            <person name="Ryu S.W."/>
        </authorList>
    </citation>
    <scope>NUCLEOTIDE SEQUENCE [LARGE SCALE GENOMIC DNA]</scope>
    <source>
        <strain evidence="2">AGMB00490</strain>
    </source>
</reference>